<comment type="caution">
    <text evidence="13">The sequence shown here is derived from an EMBL/GenBank/DDBJ whole genome shotgun (WGS) entry which is preliminary data.</text>
</comment>
<feature type="compositionally biased region" description="Basic residues" evidence="10">
    <location>
        <begin position="227"/>
        <end position="241"/>
    </location>
</feature>
<keyword evidence="11" id="KW-0732">Signal</keyword>
<comment type="function">
    <text evidence="8">Fibrinolytic activity; shows preferential cleavage of Arg-Gly bonds in all three fibrinogen chains. Contact with the caterpillars causes severe bleeding, due the anticoagulant effect of the protein.</text>
</comment>
<keyword evidence="5" id="KW-0720">Serine protease</keyword>
<keyword evidence="7" id="KW-1199">Hemostasis impairing toxin</keyword>
<feature type="region of interest" description="Disordered" evidence="10">
    <location>
        <begin position="130"/>
        <end position="271"/>
    </location>
</feature>
<dbReference type="GO" id="GO:0005576">
    <property type="term" value="C:extracellular region"/>
    <property type="evidence" value="ECO:0007669"/>
    <property type="project" value="UniProtKB-SubCell"/>
</dbReference>
<dbReference type="AlphaFoldDB" id="A0A8S3Y725"/>
<dbReference type="GO" id="GO:0004252">
    <property type="term" value="F:serine-type endopeptidase activity"/>
    <property type="evidence" value="ECO:0007669"/>
    <property type="project" value="InterPro"/>
</dbReference>
<feature type="compositionally biased region" description="Basic and acidic residues" evidence="10">
    <location>
        <begin position="171"/>
        <end position="184"/>
    </location>
</feature>
<feature type="domain" description="Peptidase S1" evidence="12">
    <location>
        <begin position="273"/>
        <end position="506"/>
    </location>
</feature>
<dbReference type="SMART" id="SM00020">
    <property type="entry name" value="Tryp_SPc"/>
    <property type="match status" value="1"/>
</dbReference>
<gene>
    <name evidence="13" type="ORF">PAPOLLO_LOCUS24618</name>
</gene>
<dbReference type="PROSITE" id="PS50240">
    <property type="entry name" value="TRYPSIN_DOM"/>
    <property type="match status" value="1"/>
</dbReference>
<evidence type="ECO:0000256" key="10">
    <source>
        <dbReference type="SAM" id="MobiDB-lite"/>
    </source>
</evidence>
<keyword evidence="4" id="KW-0378">Hydrolase</keyword>
<dbReference type="InterPro" id="IPR050430">
    <property type="entry name" value="Peptidase_S1"/>
</dbReference>
<evidence type="ECO:0000256" key="5">
    <source>
        <dbReference type="ARBA" id="ARBA00022825"/>
    </source>
</evidence>
<dbReference type="Proteomes" id="UP000691718">
    <property type="component" value="Unassembled WGS sequence"/>
</dbReference>
<keyword evidence="2" id="KW-0800">Toxin</keyword>
<proteinExistence type="predicted"/>
<dbReference type="PANTHER" id="PTHR24276:SF91">
    <property type="entry name" value="AT26814P-RELATED"/>
    <property type="match status" value="1"/>
</dbReference>
<accession>A0A8S3Y725</accession>
<evidence type="ECO:0000313" key="14">
    <source>
        <dbReference type="Proteomes" id="UP000691718"/>
    </source>
</evidence>
<keyword evidence="14" id="KW-1185">Reference proteome</keyword>
<evidence type="ECO:0000256" key="9">
    <source>
        <dbReference type="ARBA" id="ARBA00084094"/>
    </source>
</evidence>
<dbReference type="OrthoDB" id="6380398at2759"/>
<dbReference type="GO" id="GO:0006508">
    <property type="term" value="P:proteolysis"/>
    <property type="evidence" value="ECO:0007669"/>
    <property type="project" value="UniProtKB-KW"/>
</dbReference>
<protein>
    <submittedName>
        <fullName evidence="13">(apollo) hypothetical protein</fullName>
    </submittedName>
</protein>
<keyword evidence="6" id="KW-1015">Disulfide bond</keyword>
<name>A0A8S3Y725_PARAO</name>
<comment type="subcellular location">
    <subcellularLocation>
        <location evidence="1">Secreted</location>
        <location evidence="1">Extracellular space</location>
    </subcellularLocation>
</comment>
<evidence type="ECO:0000256" key="1">
    <source>
        <dbReference type="ARBA" id="ARBA00004239"/>
    </source>
</evidence>
<feature type="chain" id="PRO_5035769476" evidence="11">
    <location>
        <begin position="20"/>
        <end position="537"/>
    </location>
</feature>
<evidence type="ECO:0000256" key="6">
    <source>
        <dbReference type="ARBA" id="ARBA00023157"/>
    </source>
</evidence>
<dbReference type="Pfam" id="PF00089">
    <property type="entry name" value="Trypsin"/>
    <property type="match status" value="1"/>
</dbReference>
<evidence type="ECO:0000256" key="2">
    <source>
        <dbReference type="ARBA" id="ARBA00022656"/>
    </source>
</evidence>
<keyword evidence="3" id="KW-0645">Protease</keyword>
<keyword evidence="9" id="KW-1205">Fibrinolytic toxin</keyword>
<evidence type="ECO:0000313" key="13">
    <source>
        <dbReference type="EMBL" id="CAG5049836.1"/>
    </source>
</evidence>
<feature type="signal peptide" evidence="11">
    <location>
        <begin position="1"/>
        <end position="19"/>
    </location>
</feature>
<organism evidence="13 14">
    <name type="scientific">Parnassius apollo</name>
    <name type="common">Apollo butterfly</name>
    <name type="synonym">Papilio apollo</name>
    <dbReference type="NCBI Taxonomy" id="110799"/>
    <lineage>
        <taxon>Eukaryota</taxon>
        <taxon>Metazoa</taxon>
        <taxon>Ecdysozoa</taxon>
        <taxon>Arthropoda</taxon>
        <taxon>Hexapoda</taxon>
        <taxon>Insecta</taxon>
        <taxon>Pterygota</taxon>
        <taxon>Neoptera</taxon>
        <taxon>Endopterygota</taxon>
        <taxon>Lepidoptera</taxon>
        <taxon>Glossata</taxon>
        <taxon>Ditrysia</taxon>
        <taxon>Papilionoidea</taxon>
        <taxon>Papilionidae</taxon>
        <taxon>Parnassiinae</taxon>
        <taxon>Parnassini</taxon>
        <taxon>Parnassius</taxon>
        <taxon>Parnassius</taxon>
    </lineage>
</organism>
<sequence length="537" mass="61718">MRTLLVAVVFCALQTYCLGNIGNVAPLEDSRFLARAYPKQKRIPVHRNIQILNAQRFIKSLPVENYRLNTKKRYIETREGYTVFPAIPIKKIPESPFFPLESFFDQKANRVYKKMLPDYGLLNLSRRKRSANSASSTNPEIHHTTKNINTNEKEKKGEKDMPARRQNSRTVKIERKVPIDREAKVVVTPKTRPSKVVKKIKNGDKSSMRQKDVNLRSKVTGSSEKKNRSKNKNPKSRPRKRNNNDRKQKNKQNDKKRSGNGGQFQKVDKSRRLIAGKDAKIDDYPYVVSIQKDNEHWCAGALLNPRLVITTANCVWKSERVSRLKIRAGSRYADRGGQTAGIQEMMRHPLWSLRRNPDHDVALLLLDKNIQFSDRVHSVDLPNRVMMPTFEDAWVTSWGTDRPDGIFENKELTLQAYHAHLMDHEKCNNITKRYGLTVTRNFICLSQNGKRAPCTRDTGAPAVSDGVVWGLASWGIRKLCGTERIPAMFSYLASNSNMNFIINATHLLMADERFYPFPDRFRDSRFKAMIASTKMVT</sequence>
<evidence type="ECO:0000259" key="12">
    <source>
        <dbReference type="PROSITE" id="PS50240"/>
    </source>
</evidence>
<dbReference type="PANTHER" id="PTHR24276">
    <property type="entry name" value="POLYSERASE-RELATED"/>
    <property type="match status" value="1"/>
</dbReference>
<evidence type="ECO:0000256" key="8">
    <source>
        <dbReference type="ARBA" id="ARBA00055534"/>
    </source>
</evidence>
<dbReference type="EMBL" id="CAJQZP010001479">
    <property type="protein sequence ID" value="CAG5049836.1"/>
    <property type="molecule type" value="Genomic_DNA"/>
</dbReference>
<dbReference type="CDD" id="cd00190">
    <property type="entry name" value="Tryp_SPc"/>
    <property type="match status" value="1"/>
</dbReference>
<feature type="compositionally biased region" description="Basic and acidic residues" evidence="10">
    <location>
        <begin position="151"/>
        <end position="163"/>
    </location>
</feature>
<feature type="compositionally biased region" description="Basic and acidic residues" evidence="10">
    <location>
        <begin position="201"/>
        <end position="215"/>
    </location>
</feature>
<evidence type="ECO:0000256" key="3">
    <source>
        <dbReference type="ARBA" id="ARBA00022670"/>
    </source>
</evidence>
<dbReference type="FunFam" id="2.40.10.10:FF:000068">
    <property type="entry name" value="transmembrane protease serine 2"/>
    <property type="match status" value="1"/>
</dbReference>
<evidence type="ECO:0000256" key="4">
    <source>
        <dbReference type="ARBA" id="ARBA00022801"/>
    </source>
</evidence>
<evidence type="ECO:0000256" key="7">
    <source>
        <dbReference type="ARBA" id="ARBA00023240"/>
    </source>
</evidence>
<feature type="compositionally biased region" description="Basic and acidic residues" evidence="10">
    <location>
        <begin position="242"/>
        <end position="257"/>
    </location>
</feature>
<evidence type="ECO:0000256" key="11">
    <source>
        <dbReference type="SAM" id="SignalP"/>
    </source>
</evidence>
<dbReference type="InterPro" id="IPR001254">
    <property type="entry name" value="Trypsin_dom"/>
</dbReference>
<reference evidence="13" key="1">
    <citation type="submission" date="2021-04" db="EMBL/GenBank/DDBJ databases">
        <authorList>
            <person name="Tunstrom K."/>
        </authorList>
    </citation>
    <scope>NUCLEOTIDE SEQUENCE</scope>
</reference>
<dbReference type="GO" id="GO:0090729">
    <property type="term" value="F:toxin activity"/>
    <property type="evidence" value="ECO:0007669"/>
    <property type="project" value="UniProtKB-KW"/>
</dbReference>